<name>A0A545TV54_9GAMM</name>
<organism evidence="2 3">
    <name type="scientific">Exilibacterium tricleocarpae</name>
    <dbReference type="NCBI Taxonomy" id="2591008"/>
    <lineage>
        <taxon>Bacteria</taxon>
        <taxon>Pseudomonadati</taxon>
        <taxon>Pseudomonadota</taxon>
        <taxon>Gammaproteobacteria</taxon>
        <taxon>Cellvibrionales</taxon>
        <taxon>Cellvibrionaceae</taxon>
        <taxon>Exilibacterium</taxon>
    </lineage>
</organism>
<dbReference type="AlphaFoldDB" id="A0A545TV54"/>
<reference evidence="2 3" key="1">
    <citation type="submission" date="2019-06" db="EMBL/GenBank/DDBJ databases">
        <title>Whole genome sequence for Cellvibrionaceae sp. R142.</title>
        <authorList>
            <person name="Wang G."/>
        </authorList>
    </citation>
    <scope>NUCLEOTIDE SEQUENCE [LARGE SCALE GENOMIC DNA]</scope>
    <source>
        <strain evidence="2 3">R142</strain>
    </source>
</reference>
<feature type="domain" description="DUF6471" evidence="1">
    <location>
        <begin position="3"/>
        <end position="67"/>
    </location>
</feature>
<evidence type="ECO:0000313" key="2">
    <source>
        <dbReference type="EMBL" id="TQV81041.1"/>
    </source>
</evidence>
<comment type="caution">
    <text evidence="2">The sequence shown here is derived from an EMBL/GenBank/DDBJ whole genome shotgun (WGS) entry which is preliminary data.</text>
</comment>
<protein>
    <recommendedName>
        <fullName evidence="1">DUF6471 domain-containing protein</fullName>
    </recommendedName>
</protein>
<dbReference type="Proteomes" id="UP000319732">
    <property type="component" value="Unassembled WGS sequence"/>
</dbReference>
<dbReference type="Pfam" id="PF20075">
    <property type="entry name" value="DUF6471"/>
    <property type="match status" value="1"/>
</dbReference>
<dbReference type="OrthoDB" id="5465449at2"/>
<evidence type="ECO:0000259" key="1">
    <source>
        <dbReference type="Pfam" id="PF20075"/>
    </source>
</evidence>
<keyword evidence="3" id="KW-1185">Reference proteome</keyword>
<dbReference type="EMBL" id="VHSG01000009">
    <property type="protein sequence ID" value="TQV81041.1"/>
    <property type="molecule type" value="Genomic_DNA"/>
</dbReference>
<proteinExistence type="predicted"/>
<evidence type="ECO:0000313" key="3">
    <source>
        <dbReference type="Proteomes" id="UP000319732"/>
    </source>
</evidence>
<dbReference type="InterPro" id="IPR045526">
    <property type="entry name" value="DUF6471"/>
</dbReference>
<sequence>MNWNEEAARIIKAAKSRHGVEWKDIAELLDNELGVELSAQTIANRVNNGAFSFAFALQILAVLKVKHIEVPPIK</sequence>
<dbReference type="RefSeq" id="WP_142904093.1">
    <property type="nucleotide sequence ID" value="NZ_ML660091.1"/>
</dbReference>
<accession>A0A545TV54</accession>
<gene>
    <name evidence="2" type="ORF">FKG94_10115</name>
</gene>